<dbReference type="OrthoDB" id="9780724at2"/>
<dbReference type="Pfam" id="PF00078">
    <property type="entry name" value="RVT_1"/>
    <property type="match status" value="1"/>
</dbReference>
<organism evidence="4 6">
    <name type="scientific">Flavobacterium glaciei</name>
    <dbReference type="NCBI Taxonomy" id="386300"/>
    <lineage>
        <taxon>Bacteria</taxon>
        <taxon>Pseudomonadati</taxon>
        <taxon>Bacteroidota</taxon>
        <taxon>Flavobacteriia</taxon>
        <taxon>Flavobacteriales</taxon>
        <taxon>Flavobacteriaceae</taxon>
        <taxon>Flavobacterium</taxon>
    </lineage>
</organism>
<dbReference type="PANTHER" id="PTHR34047:SF8">
    <property type="entry name" value="PROTEIN YKFC"/>
    <property type="match status" value="1"/>
</dbReference>
<keyword evidence="4" id="KW-0695">RNA-directed DNA polymerase</keyword>
<dbReference type="CDD" id="cd01646">
    <property type="entry name" value="RT_Bac_retron_I"/>
    <property type="match status" value="1"/>
</dbReference>
<proteinExistence type="inferred from homology"/>
<dbReference type="GO" id="GO:0003964">
    <property type="term" value="F:RNA-directed DNA polymerase activity"/>
    <property type="evidence" value="ECO:0007669"/>
    <property type="project" value="UniProtKB-KW"/>
</dbReference>
<evidence type="ECO:0000259" key="2">
    <source>
        <dbReference type="PROSITE" id="PS50878"/>
    </source>
</evidence>
<keyword evidence="5" id="KW-1185">Reference proteome</keyword>
<keyword evidence="4" id="KW-0548">Nucleotidyltransferase</keyword>
<dbReference type="Proteomes" id="UP000321392">
    <property type="component" value="Unassembled WGS sequence"/>
</dbReference>
<evidence type="ECO:0000313" key="5">
    <source>
        <dbReference type="Proteomes" id="UP000254518"/>
    </source>
</evidence>
<reference evidence="4" key="3">
    <citation type="submission" date="2019-07" db="EMBL/GenBank/DDBJ databases">
        <authorList>
            <person name="Whitman W."/>
            <person name="Huntemann M."/>
            <person name="Clum A."/>
            <person name="Pillay M."/>
            <person name="Palaniappan K."/>
            <person name="Varghese N."/>
            <person name="Mikhailova N."/>
            <person name="Stamatis D."/>
            <person name="Reddy T."/>
            <person name="Daum C."/>
            <person name="Shapiro N."/>
            <person name="Ivanova N."/>
            <person name="Kyrpides N."/>
            <person name="Woyke T."/>
        </authorList>
    </citation>
    <scope>NUCLEOTIDE SEQUENCE</scope>
    <source>
        <strain evidence="4">CGMCC 1.5380</strain>
    </source>
</reference>
<evidence type="ECO:0000313" key="6">
    <source>
        <dbReference type="Proteomes" id="UP000321392"/>
    </source>
</evidence>
<dbReference type="Proteomes" id="UP000254518">
    <property type="component" value="Unassembled WGS sequence"/>
</dbReference>
<protein>
    <submittedName>
        <fullName evidence="4">Reverse transcriptase (RNA-dependent DNA polymerase)</fullName>
    </submittedName>
</protein>
<dbReference type="RefSeq" id="WP_114755380.1">
    <property type="nucleotide sequence ID" value="NZ_QQBA01000030.1"/>
</dbReference>
<dbReference type="InterPro" id="IPR000477">
    <property type="entry name" value="RT_dom"/>
</dbReference>
<dbReference type="PROSITE" id="PS50878">
    <property type="entry name" value="RT_POL"/>
    <property type="match status" value="1"/>
</dbReference>
<dbReference type="PANTHER" id="PTHR34047">
    <property type="entry name" value="NUCLEAR INTRON MATURASE 1, MITOCHONDRIAL-RELATED"/>
    <property type="match status" value="1"/>
</dbReference>
<comment type="similarity">
    <text evidence="1">Belongs to the bacterial reverse transcriptase family.</text>
</comment>
<reference evidence="3 5" key="2">
    <citation type="submission" date="2018-07" db="EMBL/GenBank/DDBJ databases">
        <title>Genomic Encyclopedia of Type Strains, Phase IV (KMG-IV): sequencing the most valuable type-strain genomes for metagenomic binning, comparative biology and taxonomic classification.</title>
        <authorList>
            <person name="Goeker M."/>
        </authorList>
    </citation>
    <scope>NUCLEOTIDE SEQUENCE [LARGE SCALE GENOMIC DNA]</scope>
    <source>
        <strain evidence="3 5">DSM 19728</strain>
    </source>
</reference>
<keyword evidence="4" id="KW-0808">Transferase</keyword>
<evidence type="ECO:0000256" key="1">
    <source>
        <dbReference type="ARBA" id="ARBA00034120"/>
    </source>
</evidence>
<comment type="caution">
    <text evidence="4">The sequence shown here is derived from an EMBL/GenBank/DDBJ whole genome shotgun (WGS) entry which is preliminary data.</text>
</comment>
<reference evidence="4 6" key="1">
    <citation type="journal article" date="2015" name="Stand. Genomic Sci.">
        <title>Genomic Encyclopedia of Bacterial and Archaeal Type Strains, Phase III: the genomes of soil and plant-associated and newly described type strains.</title>
        <authorList>
            <person name="Whitman W.B."/>
            <person name="Woyke T."/>
            <person name="Klenk H.P."/>
            <person name="Zhou Y."/>
            <person name="Lilburn T.G."/>
            <person name="Beck B.J."/>
            <person name="De Vos P."/>
            <person name="Vandamme P."/>
            <person name="Eisen J.A."/>
            <person name="Garrity G."/>
            <person name="Hugenholtz P."/>
            <person name="Kyrpides N.C."/>
        </authorList>
    </citation>
    <scope>NUCLEOTIDE SEQUENCE [LARGE SCALE GENOMIC DNA]</scope>
    <source>
        <strain evidence="4 6">CGMCC 1.5380</strain>
    </source>
</reference>
<dbReference type="EMBL" id="VLKX01000035">
    <property type="protein sequence ID" value="TWI43350.1"/>
    <property type="molecule type" value="Genomic_DNA"/>
</dbReference>
<evidence type="ECO:0000313" key="3">
    <source>
        <dbReference type="EMBL" id="RDI49446.1"/>
    </source>
</evidence>
<feature type="domain" description="Reverse transcriptase" evidence="2">
    <location>
        <begin position="1"/>
        <end position="316"/>
    </location>
</feature>
<gene>
    <name evidence="3" type="ORF">DFR66_1308</name>
    <name evidence="4" type="ORF">IQ02_02900</name>
</gene>
<dbReference type="AlphaFoldDB" id="A0A562PGI0"/>
<dbReference type="InterPro" id="IPR051083">
    <property type="entry name" value="GrpII_Intron_Splice-Mob/Def"/>
</dbReference>
<name>A0A562PGI0_9FLAO</name>
<dbReference type="InterPro" id="IPR043128">
    <property type="entry name" value="Rev_trsase/Diguanyl_cyclase"/>
</dbReference>
<dbReference type="EMBL" id="QQBA01000030">
    <property type="protein sequence ID" value="RDI49446.1"/>
    <property type="molecule type" value="Genomic_DNA"/>
</dbReference>
<sequence length="511" mass="61461">MTITEILKYLKKEQVNRKLLEYGFFSEKLTPIFQSQVFGKWIKKAKPQMYSERSFSSVSYRLTRNNNAPRIIDIPHPISYYRLCEHIRQNWKEIISKIGEIDDYAETSMVVPKPNNLNHRLVSMKSYDKKDEEKFLFLDKSFGKKYLVHIDVANCYPSIYSHSIPWALVGHQEAKDNMNDKTKWYNQLDFAIRSMQRNETIGLPIGPDTSSLLSELILTRVDKELESYDYLRFIDDYKCYCKSQEEADEFIRKASRELEKYHLRLNTKKTKITALPIPIDEEWVRQLRQYSSKFLRKSKYNEKDINTISEFIDLSIKLTRDFPGDSPKRYAVKILTNKEFTDDKTFGFVIMSLSRLCFIYPYFIDLFDNLLQRNAKHISKEILEIIESEINSLTKEHIKYSRSDVSLWSLHLAIKYKFKIDDFESYSDQLLKDKDTLPSLLCYYYAKSKRLKTTKKYFEFIETIKKEKIEDEWWIYIYELYCERYGRAEFKSIQYKDFYELMRKEKITFRR</sequence>
<evidence type="ECO:0000313" key="4">
    <source>
        <dbReference type="EMBL" id="TWI43350.1"/>
    </source>
</evidence>
<dbReference type="SUPFAM" id="SSF56672">
    <property type="entry name" value="DNA/RNA polymerases"/>
    <property type="match status" value="1"/>
</dbReference>
<dbReference type="Gene3D" id="3.30.70.270">
    <property type="match status" value="1"/>
</dbReference>
<dbReference type="InterPro" id="IPR043502">
    <property type="entry name" value="DNA/RNA_pol_sf"/>
</dbReference>
<accession>A0A562PGI0</accession>